<dbReference type="Proteomes" id="UP001172680">
    <property type="component" value="Unassembled WGS sequence"/>
</dbReference>
<sequence length="280" mass="32695">MRKPQNVDPALIAPSSAPASEPLKPLLPQSVKNALNTLHQRKQKLKAYARLQRWKNENTGPGKTLRRSGRNTRSGRPKAIPDNLLDCMIRFVEKDYYHRAYSWEDLRLEFCSDIVGNWETVKEAFNLRGYFQCKACQQQYIREDNKPKRLEFAKSKLFDESGHELSEDEQKANWRTVFFTDEVHFQLNSQRTAFVIRRRSERTHRSCCQFKYKGEAAVLHAWAMVGYGYKGPLVFYGEDIVPDQEELEDKEAQDQEAHGGEDQEAAQQHIQQQRATSNWR</sequence>
<comment type="caution">
    <text evidence="1">The sequence shown here is derived from an EMBL/GenBank/DDBJ whole genome shotgun (WGS) entry which is preliminary data.</text>
</comment>
<keyword evidence="2" id="KW-1185">Reference proteome</keyword>
<evidence type="ECO:0000313" key="1">
    <source>
        <dbReference type="EMBL" id="KAJ9634883.1"/>
    </source>
</evidence>
<organism evidence="1 2">
    <name type="scientific">Coniosporium tulheliwenetii</name>
    <dbReference type="NCBI Taxonomy" id="3383036"/>
    <lineage>
        <taxon>Eukaryota</taxon>
        <taxon>Fungi</taxon>
        <taxon>Dikarya</taxon>
        <taxon>Ascomycota</taxon>
        <taxon>Pezizomycotina</taxon>
        <taxon>Dothideomycetes</taxon>
        <taxon>Dothideomycetes incertae sedis</taxon>
        <taxon>Coniosporium</taxon>
    </lineage>
</organism>
<dbReference type="EMBL" id="JAPDRP010000029">
    <property type="protein sequence ID" value="KAJ9634883.1"/>
    <property type="molecule type" value="Genomic_DNA"/>
</dbReference>
<evidence type="ECO:0000313" key="2">
    <source>
        <dbReference type="Proteomes" id="UP001172680"/>
    </source>
</evidence>
<name>A0ACC2YI15_9PEZI</name>
<accession>A0ACC2YI15</accession>
<proteinExistence type="predicted"/>
<gene>
    <name evidence="1" type="ORF">H2199_008747</name>
</gene>
<protein>
    <submittedName>
        <fullName evidence="1">Uncharacterized protein</fullName>
    </submittedName>
</protein>
<reference evidence="1" key="1">
    <citation type="submission" date="2022-10" db="EMBL/GenBank/DDBJ databases">
        <title>Culturing micro-colonial fungi from biological soil crusts in the Mojave desert and describing Neophaeococcomyces mojavensis, and introducing the new genera and species Taxawa tesnikishii.</title>
        <authorList>
            <person name="Kurbessoian T."/>
            <person name="Stajich J.E."/>
        </authorList>
    </citation>
    <scope>NUCLEOTIDE SEQUENCE</scope>
    <source>
        <strain evidence="1">JES_115</strain>
    </source>
</reference>